<evidence type="ECO:0000256" key="1">
    <source>
        <dbReference type="SAM" id="Coils"/>
    </source>
</evidence>
<gene>
    <name evidence="3" type="ORF">UU13_C0020G0004</name>
</gene>
<evidence type="ECO:0000313" key="3">
    <source>
        <dbReference type="EMBL" id="KKR69853.1"/>
    </source>
</evidence>
<keyword evidence="2" id="KW-0472">Membrane</keyword>
<reference evidence="3 4" key="1">
    <citation type="journal article" date="2015" name="Nature">
        <title>rRNA introns, odd ribosomes, and small enigmatic genomes across a large radiation of phyla.</title>
        <authorList>
            <person name="Brown C.T."/>
            <person name="Hug L.A."/>
            <person name="Thomas B.C."/>
            <person name="Sharon I."/>
            <person name="Castelle C.J."/>
            <person name="Singh A."/>
            <person name="Wilkins M.J."/>
            <person name="Williams K.H."/>
            <person name="Banfield J.F."/>
        </authorList>
    </citation>
    <scope>NUCLEOTIDE SEQUENCE [LARGE SCALE GENOMIC DNA]</scope>
</reference>
<name>A0A0G0SYG3_9BACT</name>
<feature type="transmembrane region" description="Helical" evidence="2">
    <location>
        <begin position="132"/>
        <end position="152"/>
    </location>
</feature>
<dbReference type="Proteomes" id="UP000034452">
    <property type="component" value="Unassembled WGS sequence"/>
</dbReference>
<evidence type="ECO:0008006" key="5">
    <source>
        <dbReference type="Google" id="ProtNLM"/>
    </source>
</evidence>
<dbReference type="CDD" id="cd00085">
    <property type="entry name" value="HNHc"/>
    <property type="match status" value="1"/>
</dbReference>
<sequence>MKKQFLLFLIVFFVAAFLLLNNNFVNAWYYCSPERLLAERNPVEKVYCYAEKYNGHFQGPDYDDAYMNDPIFKVLVPIAENIIELEGRGNLSQYEVLLKTSQERRIETIFDQRNKDWEMTTERQKEEESKTIIYIFAGSLFVIWVSITWYEYTRPGNVEERHRRREQNIITRQENERITREKIEREKQERELRLRQAKEAEMVRYQQLRKDIEAMPQYEHWRQAVFEKFGRKCAVCGCTENLEVDHRYKSLYAILRSYKITNAMQAYECAALWDINNGAPLCKRHHDQTTASTYRQQQNNSQDNI</sequence>
<feature type="coiled-coil region" evidence="1">
    <location>
        <begin position="171"/>
        <end position="215"/>
    </location>
</feature>
<keyword evidence="2" id="KW-0812">Transmembrane</keyword>
<dbReference type="AlphaFoldDB" id="A0A0G0SYG3"/>
<organism evidence="3 4">
    <name type="scientific">Candidatus Nomurabacteria bacterium GW2011_GWB1_40_7</name>
    <dbReference type="NCBI Taxonomy" id="1618744"/>
    <lineage>
        <taxon>Bacteria</taxon>
        <taxon>Candidatus Nomuraibacteriota</taxon>
    </lineage>
</organism>
<evidence type="ECO:0000313" key="4">
    <source>
        <dbReference type="Proteomes" id="UP000034452"/>
    </source>
</evidence>
<comment type="caution">
    <text evidence="3">The sequence shown here is derived from an EMBL/GenBank/DDBJ whole genome shotgun (WGS) entry which is preliminary data.</text>
</comment>
<dbReference type="InterPro" id="IPR003615">
    <property type="entry name" value="HNH_nuc"/>
</dbReference>
<evidence type="ECO:0000256" key="2">
    <source>
        <dbReference type="SAM" id="Phobius"/>
    </source>
</evidence>
<protein>
    <recommendedName>
        <fullName evidence="5">HNH nuclease domain-containing protein</fullName>
    </recommendedName>
</protein>
<accession>A0A0G0SYG3</accession>
<dbReference type="EMBL" id="LBZL01000020">
    <property type="protein sequence ID" value="KKR69853.1"/>
    <property type="molecule type" value="Genomic_DNA"/>
</dbReference>
<keyword evidence="1" id="KW-0175">Coiled coil</keyword>
<proteinExistence type="predicted"/>
<keyword evidence="2" id="KW-1133">Transmembrane helix</keyword>